<dbReference type="EC" id="5.4.99.-" evidence="6"/>
<evidence type="ECO:0000313" key="10">
    <source>
        <dbReference type="Proteomes" id="UP000323632"/>
    </source>
</evidence>
<dbReference type="CDD" id="cd00165">
    <property type="entry name" value="S4"/>
    <property type="match status" value="1"/>
</dbReference>
<dbReference type="PANTHER" id="PTHR21600:SF44">
    <property type="entry name" value="RIBOSOMAL LARGE SUBUNIT PSEUDOURIDINE SYNTHASE D"/>
    <property type="match status" value="1"/>
</dbReference>
<dbReference type="SUPFAM" id="SSF55174">
    <property type="entry name" value="Alpha-L RNA-binding motif"/>
    <property type="match status" value="1"/>
</dbReference>
<dbReference type="Gene3D" id="3.30.2350.10">
    <property type="entry name" value="Pseudouridine synthase"/>
    <property type="match status" value="1"/>
</dbReference>
<dbReference type="Proteomes" id="UP000323632">
    <property type="component" value="Unassembled WGS sequence"/>
</dbReference>
<protein>
    <recommendedName>
        <fullName evidence="6">Pseudouridine synthase</fullName>
        <ecNumber evidence="6">5.4.99.-</ecNumber>
    </recommendedName>
</protein>
<dbReference type="InterPro" id="IPR006145">
    <property type="entry name" value="PsdUridine_synth_RsuA/RluA"/>
</dbReference>
<sequence length="362" mass="41787">MNIENDEILNEEEWDDDDSSEEEGENEGKRGPVEKLRIKLTGKQEALRIDKYLMNKIEGATRNKIQQGIDEGLVLVNGEKIKSNYKVRPFDEIVVFDNRETIPTDIIPEEIPLDIVYEDDDLMIINKPPGMVVHPGSGNYTGTLVNGIAWYLNPAEDKNRIIDLPRVGLVHRIDKDTSGLLLIAKSEIAMQELSAQFKKHTVYRRYVALTWGSFEEDEGTIDAHIGRNLRFRKKMDAFPDGDYGKHAITHFKVLERFHYVSLLEFRLETGRTHQIRVHTRLVGHPLFGDMTYGGDKIVKGTVHAKYKQFVDNCFKILPRQALHARELGFIHPTTKEEMRFESPIPDDMQEVIDRWRKYVTGK</sequence>
<keyword evidence="10" id="KW-1185">Reference proteome</keyword>
<gene>
    <name evidence="9" type="ORF">F0919_15865</name>
</gene>
<dbReference type="PROSITE" id="PS01129">
    <property type="entry name" value="PSI_RLU"/>
    <property type="match status" value="1"/>
</dbReference>
<evidence type="ECO:0000313" key="9">
    <source>
        <dbReference type="EMBL" id="KAA5532272.1"/>
    </source>
</evidence>
<comment type="function">
    <text evidence="6">Responsible for synthesis of pseudouridine from uracil.</text>
</comment>
<organism evidence="9 10">
    <name type="scientific">Taibaiella lutea</name>
    <dbReference type="NCBI Taxonomy" id="2608001"/>
    <lineage>
        <taxon>Bacteria</taxon>
        <taxon>Pseudomonadati</taxon>
        <taxon>Bacteroidota</taxon>
        <taxon>Chitinophagia</taxon>
        <taxon>Chitinophagales</taxon>
        <taxon>Chitinophagaceae</taxon>
        <taxon>Taibaiella</taxon>
    </lineage>
</organism>
<keyword evidence="3 6" id="KW-0413">Isomerase</keyword>
<dbReference type="AlphaFoldDB" id="A0A5M6CEG6"/>
<evidence type="ECO:0000256" key="7">
    <source>
        <dbReference type="SAM" id="MobiDB-lite"/>
    </source>
</evidence>
<accession>A0A5M6CEG6</accession>
<dbReference type="Pfam" id="PF00849">
    <property type="entry name" value="PseudoU_synth_2"/>
    <property type="match status" value="1"/>
</dbReference>
<proteinExistence type="inferred from homology"/>
<dbReference type="GO" id="GO:0000455">
    <property type="term" value="P:enzyme-directed rRNA pseudouridine synthesis"/>
    <property type="evidence" value="ECO:0007669"/>
    <property type="project" value="UniProtKB-ARBA"/>
</dbReference>
<evidence type="ECO:0000256" key="5">
    <source>
        <dbReference type="PROSITE-ProRule" id="PRU00182"/>
    </source>
</evidence>
<comment type="catalytic activity">
    <reaction evidence="6">
        <text>a uridine in RNA = a pseudouridine in RNA</text>
        <dbReference type="Rhea" id="RHEA:48348"/>
        <dbReference type="Rhea" id="RHEA-COMP:12068"/>
        <dbReference type="Rhea" id="RHEA-COMP:12069"/>
        <dbReference type="ChEBI" id="CHEBI:65314"/>
        <dbReference type="ChEBI" id="CHEBI:65315"/>
    </reaction>
</comment>
<dbReference type="InterPro" id="IPR002942">
    <property type="entry name" value="S4_RNA-bd"/>
</dbReference>
<dbReference type="SUPFAM" id="SSF55120">
    <property type="entry name" value="Pseudouridine synthase"/>
    <property type="match status" value="1"/>
</dbReference>
<dbReference type="InterPro" id="IPR020103">
    <property type="entry name" value="PsdUridine_synth_cat_dom_sf"/>
</dbReference>
<reference evidence="9 10" key="1">
    <citation type="submission" date="2019-09" db="EMBL/GenBank/DDBJ databases">
        <title>Genome sequence and assembly of Taibaiella sp.</title>
        <authorList>
            <person name="Chhetri G."/>
        </authorList>
    </citation>
    <scope>NUCLEOTIDE SEQUENCE [LARGE SCALE GENOMIC DNA]</scope>
    <source>
        <strain evidence="9 10">KVB11</strain>
    </source>
</reference>
<dbReference type="InterPro" id="IPR006224">
    <property type="entry name" value="PsdUridine_synth_RluA-like_CS"/>
</dbReference>
<feature type="compositionally biased region" description="Acidic residues" evidence="7">
    <location>
        <begin position="1"/>
        <end position="25"/>
    </location>
</feature>
<dbReference type="GO" id="GO:0003723">
    <property type="term" value="F:RNA binding"/>
    <property type="evidence" value="ECO:0007669"/>
    <property type="project" value="UniProtKB-KW"/>
</dbReference>
<evidence type="ECO:0000256" key="4">
    <source>
        <dbReference type="PIRSR" id="PIRSR606225-1"/>
    </source>
</evidence>
<dbReference type="Pfam" id="PF01479">
    <property type="entry name" value="S4"/>
    <property type="match status" value="1"/>
</dbReference>
<dbReference type="CDD" id="cd02869">
    <property type="entry name" value="PseudoU_synth_RluA_like"/>
    <property type="match status" value="1"/>
</dbReference>
<dbReference type="FunFam" id="3.30.2350.10:FF:000006">
    <property type="entry name" value="Pseudouridine synthase"/>
    <property type="match status" value="1"/>
</dbReference>
<feature type="domain" description="RNA-binding S4" evidence="8">
    <location>
        <begin position="47"/>
        <end position="107"/>
    </location>
</feature>
<evidence type="ECO:0000259" key="8">
    <source>
        <dbReference type="SMART" id="SM00363"/>
    </source>
</evidence>
<dbReference type="GO" id="GO:0120159">
    <property type="term" value="F:rRNA pseudouridine synthase activity"/>
    <property type="evidence" value="ECO:0007669"/>
    <property type="project" value="UniProtKB-ARBA"/>
</dbReference>
<comment type="caution">
    <text evidence="9">The sequence shown here is derived from an EMBL/GenBank/DDBJ whole genome shotgun (WGS) entry which is preliminary data.</text>
</comment>
<evidence type="ECO:0000256" key="6">
    <source>
        <dbReference type="RuleBase" id="RU362028"/>
    </source>
</evidence>
<dbReference type="SMART" id="SM00363">
    <property type="entry name" value="S4"/>
    <property type="match status" value="1"/>
</dbReference>
<evidence type="ECO:0000256" key="3">
    <source>
        <dbReference type="ARBA" id="ARBA00023235"/>
    </source>
</evidence>
<dbReference type="InterPro" id="IPR036986">
    <property type="entry name" value="S4_RNA-bd_sf"/>
</dbReference>
<dbReference type="NCBIfam" id="TIGR00005">
    <property type="entry name" value="rluA_subfam"/>
    <property type="match status" value="1"/>
</dbReference>
<evidence type="ECO:0000256" key="1">
    <source>
        <dbReference type="ARBA" id="ARBA00010876"/>
    </source>
</evidence>
<feature type="active site" evidence="4">
    <location>
        <position position="174"/>
    </location>
</feature>
<name>A0A5M6CEG6_9BACT</name>
<dbReference type="EMBL" id="VWSH01000004">
    <property type="protein sequence ID" value="KAA5532272.1"/>
    <property type="molecule type" value="Genomic_DNA"/>
</dbReference>
<keyword evidence="2 5" id="KW-0694">RNA-binding</keyword>
<dbReference type="Gene3D" id="3.10.290.10">
    <property type="entry name" value="RNA-binding S4 domain"/>
    <property type="match status" value="1"/>
</dbReference>
<dbReference type="InterPro" id="IPR006225">
    <property type="entry name" value="PsdUridine_synth_RluC/D"/>
</dbReference>
<dbReference type="PANTHER" id="PTHR21600">
    <property type="entry name" value="MITOCHONDRIAL RNA PSEUDOURIDINE SYNTHASE"/>
    <property type="match status" value="1"/>
</dbReference>
<dbReference type="InterPro" id="IPR050188">
    <property type="entry name" value="RluA_PseudoU_synthase"/>
</dbReference>
<dbReference type="PROSITE" id="PS50889">
    <property type="entry name" value="S4"/>
    <property type="match status" value="1"/>
</dbReference>
<comment type="similarity">
    <text evidence="1 6">Belongs to the pseudouridine synthase RluA family.</text>
</comment>
<feature type="region of interest" description="Disordered" evidence="7">
    <location>
        <begin position="1"/>
        <end position="33"/>
    </location>
</feature>
<evidence type="ECO:0000256" key="2">
    <source>
        <dbReference type="ARBA" id="ARBA00022884"/>
    </source>
</evidence>